<dbReference type="AlphaFoldDB" id="A0AAD6UVZ8"/>
<organism evidence="1 2">
    <name type="scientific">Mycena pura</name>
    <dbReference type="NCBI Taxonomy" id="153505"/>
    <lineage>
        <taxon>Eukaryota</taxon>
        <taxon>Fungi</taxon>
        <taxon>Dikarya</taxon>
        <taxon>Basidiomycota</taxon>
        <taxon>Agaricomycotina</taxon>
        <taxon>Agaricomycetes</taxon>
        <taxon>Agaricomycetidae</taxon>
        <taxon>Agaricales</taxon>
        <taxon>Marasmiineae</taxon>
        <taxon>Mycenaceae</taxon>
        <taxon>Mycena</taxon>
    </lineage>
</organism>
<dbReference type="EMBL" id="JARJCW010000110">
    <property type="protein sequence ID" value="KAJ7193277.1"/>
    <property type="molecule type" value="Genomic_DNA"/>
</dbReference>
<evidence type="ECO:0000313" key="1">
    <source>
        <dbReference type="EMBL" id="KAJ7193277.1"/>
    </source>
</evidence>
<name>A0AAD6UVZ8_9AGAR</name>
<proteinExistence type="predicted"/>
<reference evidence="1" key="1">
    <citation type="submission" date="2023-03" db="EMBL/GenBank/DDBJ databases">
        <title>Massive genome expansion in bonnet fungi (Mycena s.s.) driven by repeated elements and novel gene families across ecological guilds.</title>
        <authorList>
            <consortium name="Lawrence Berkeley National Laboratory"/>
            <person name="Harder C.B."/>
            <person name="Miyauchi S."/>
            <person name="Viragh M."/>
            <person name="Kuo A."/>
            <person name="Thoen E."/>
            <person name="Andreopoulos B."/>
            <person name="Lu D."/>
            <person name="Skrede I."/>
            <person name="Drula E."/>
            <person name="Henrissat B."/>
            <person name="Morin E."/>
            <person name="Kohler A."/>
            <person name="Barry K."/>
            <person name="LaButti K."/>
            <person name="Morin E."/>
            <person name="Salamov A."/>
            <person name="Lipzen A."/>
            <person name="Mereny Z."/>
            <person name="Hegedus B."/>
            <person name="Baldrian P."/>
            <person name="Stursova M."/>
            <person name="Weitz H."/>
            <person name="Taylor A."/>
            <person name="Grigoriev I.V."/>
            <person name="Nagy L.G."/>
            <person name="Martin F."/>
            <person name="Kauserud H."/>
        </authorList>
    </citation>
    <scope>NUCLEOTIDE SEQUENCE</scope>
    <source>
        <strain evidence="1">9144</strain>
    </source>
</reference>
<keyword evidence="2" id="KW-1185">Reference proteome</keyword>
<accession>A0AAD6UVZ8</accession>
<protein>
    <submittedName>
        <fullName evidence="1">Uncharacterized protein</fullName>
    </submittedName>
</protein>
<sequence length="165" mass="18718">MVNRRKPVASRKPIIKNLRSRLYSTEPDAPRIAFTPTHVEKSNANARYPLVESHFSDAALQPWIHDFRIRLQHGRKVTRFRIFLKRGKALAPNAYADNIVGDIVLMRVAASDITSVVNMRGTDARMANYVFNAALERIDKFQSATRTLPPEELVVHRAQVFPGSP</sequence>
<dbReference type="Proteomes" id="UP001219525">
    <property type="component" value="Unassembled WGS sequence"/>
</dbReference>
<gene>
    <name evidence="1" type="ORF">GGX14DRAFT_405712</name>
</gene>
<comment type="caution">
    <text evidence="1">The sequence shown here is derived from an EMBL/GenBank/DDBJ whole genome shotgun (WGS) entry which is preliminary data.</text>
</comment>
<evidence type="ECO:0000313" key="2">
    <source>
        <dbReference type="Proteomes" id="UP001219525"/>
    </source>
</evidence>